<evidence type="ECO:0000313" key="2">
    <source>
        <dbReference type="EMBL" id="CAA9239863.1"/>
    </source>
</evidence>
<proteinExistence type="predicted"/>
<evidence type="ECO:0000256" key="1">
    <source>
        <dbReference type="SAM" id="Coils"/>
    </source>
</evidence>
<dbReference type="AlphaFoldDB" id="A0A6J4I2R4"/>
<gene>
    <name evidence="2" type="ORF">AVDCRST_MAG50-2155</name>
</gene>
<dbReference type="Pfam" id="PF13489">
    <property type="entry name" value="Methyltransf_23"/>
    <property type="match status" value="1"/>
</dbReference>
<protein>
    <submittedName>
        <fullName evidence="2">Uncharacterized protein</fullName>
    </submittedName>
</protein>
<dbReference type="InterPro" id="IPR029063">
    <property type="entry name" value="SAM-dependent_MTases_sf"/>
</dbReference>
<reference evidence="2" key="1">
    <citation type="submission" date="2020-02" db="EMBL/GenBank/DDBJ databases">
        <authorList>
            <person name="Meier V. D."/>
        </authorList>
    </citation>
    <scope>NUCLEOTIDE SEQUENCE</scope>
    <source>
        <strain evidence="2">AVDCRST_MAG50</strain>
    </source>
</reference>
<dbReference type="Gene3D" id="3.40.50.150">
    <property type="entry name" value="Vaccinia Virus protein VP39"/>
    <property type="match status" value="1"/>
</dbReference>
<sequence>MTDLDLKQVLAEIEAEVRLRRASGQFTLAMERELDDTFEALTPTARRAQDFQSALEEVEEAAFIDVDLPVASNAPGGTQAKLALGRLMTWALRHVAQQTTTFAGTTARALRVLSSRIDALDDEVRRVEALLSDRSEEADAERQLHIAELEIGAWHDRLALAFAGSTGRVLHADCGSGGLVALLESSGIDAYGVEPLPRLADVAVANRIEVRLDSVAAHLARVPDEALAGIVLSGCVDRLVPPDLIRLANAVTRVLQPGGRLAIVSSTPAGWMATTTPVIADLSGGRPVHPETWLTLLAQRGFVDPVHEPGRARSPLEPLPSSVVGADELEPRLAALFAAAFPPTDYLVLADRGS</sequence>
<accession>A0A6J4I2R4</accession>
<dbReference type="EMBL" id="CADCTF010000087">
    <property type="protein sequence ID" value="CAA9239863.1"/>
    <property type="molecule type" value="Genomic_DNA"/>
</dbReference>
<dbReference type="CDD" id="cd02440">
    <property type="entry name" value="AdoMet_MTases"/>
    <property type="match status" value="1"/>
</dbReference>
<feature type="coiled-coil region" evidence="1">
    <location>
        <begin position="110"/>
        <end position="137"/>
    </location>
</feature>
<dbReference type="SUPFAM" id="SSF53335">
    <property type="entry name" value="S-adenosyl-L-methionine-dependent methyltransferases"/>
    <property type="match status" value="1"/>
</dbReference>
<organism evidence="2">
    <name type="scientific">uncultured Acidimicrobiales bacterium</name>
    <dbReference type="NCBI Taxonomy" id="310071"/>
    <lineage>
        <taxon>Bacteria</taxon>
        <taxon>Bacillati</taxon>
        <taxon>Actinomycetota</taxon>
        <taxon>Acidimicrobiia</taxon>
        <taxon>Acidimicrobiales</taxon>
        <taxon>environmental samples</taxon>
    </lineage>
</organism>
<name>A0A6J4I2R4_9ACTN</name>
<keyword evidence="1" id="KW-0175">Coiled coil</keyword>